<evidence type="ECO:0000313" key="2">
    <source>
        <dbReference type="Proteomes" id="UP000830552"/>
    </source>
</evidence>
<gene>
    <name evidence="1" type="ORF">M0D58_12630</name>
</gene>
<dbReference type="Proteomes" id="UP000830552">
    <property type="component" value="Chromosome"/>
</dbReference>
<protein>
    <submittedName>
        <fullName evidence="1">Uncharacterized protein</fullName>
    </submittedName>
</protein>
<proteinExistence type="predicted"/>
<sequence length="155" mass="18013">MNSKILKSTMPVSTKLLLCVFLCLLNGFIKSQETSGKKAVSDTLSYVKKFEINKEKYIGKPFSLLLKDMTQMQPKKNKSEFREDTTNPLPSTSFSFSDKDINSVNNVTMTIKWKADDRATTPLEFFEQEHDYRFTPNEKNFLEKKIVMDITVYKR</sequence>
<dbReference type="EMBL" id="CP096203">
    <property type="protein sequence ID" value="UPQ74891.1"/>
    <property type="molecule type" value="Genomic_DNA"/>
</dbReference>
<name>A0ABY4K3E2_9FLAO</name>
<evidence type="ECO:0000313" key="1">
    <source>
        <dbReference type="EMBL" id="UPQ74891.1"/>
    </source>
</evidence>
<accession>A0ABY4K3E2</accession>
<keyword evidence="2" id="KW-1185">Reference proteome</keyword>
<dbReference type="RefSeq" id="WP_248389873.1">
    <property type="nucleotide sequence ID" value="NZ_CP096203.1"/>
</dbReference>
<organism evidence="1 2">
    <name type="scientific">Chryseobacterium nepalense</name>
    <dbReference type="NCBI Taxonomy" id="1854498"/>
    <lineage>
        <taxon>Bacteria</taxon>
        <taxon>Pseudomonadati</taxon>
        <taxon>Bacteroidota</taxon>
        <taxon>Flavobacteriia</taxon>
        <taxon>Flavobacteriales</taxon>
        <taxon>Weeksellaceae</taxon>
        <taxon>Chryseobacterium group</taxon>
        <taxon>Chryseobacterium</taxon>
    </lineage>
</organism>
<reference evidence="1" key="1">
    <citation type="submission" date="2022-04" db="EMBL/GenBank/DDBJ databases">
        <title>Evolutionary, genomic, and biogeographic characterization of Chryseobacterium nepalense represented by a plastic-degrading bacterium AC3.</title>
        <authorList>
            <person name="Yin Z."/>
            <person name="Liu X."/>
            <person name="Wang D."/>
            <person name="Xie Z."/>
        </authorList>
    </citation>
    <scope>NUCLEOTIDE SEQUENCE</scope>
    <source>
        <strain evidence="1">AC3</strain>
    </source>
</reference>